<dbReference type="InterPro" id="IPR036188">
    <property type="entry name" value="FAD/NAD-bd_sf"/>
</dbReference>
<gene>
    <name evidence="2" type="ORF">EVOR1521_LOCUS18470</name>
</gene>
<dbReference type="AlphaFoldDB" id="A0AA36IVG2"/>
<accession>A0AA36IVG2</accession>
<sequence>MALELIPYKRLEDQDFSVTGEKAGKLCSTSYIDVQLIIPVSEETLTLPLQTCTKVQELKSALSAKLGFLETDRFQFVVKQGCTFKRLQESDQVRKKMTVHGLKTFKPPLHKYPHPYGIIGAGYNGIKTALYFLRDNQTDFTIFDRYDKVGGHAWLESANKTTRLQTEFATYHVWFGQEWSSEGSTLCGGPPVDWEPWPARDRVVEHFELCAREYGIYAHCQLGVNVESADLIGREKKDDRYYQLTCQPVLPHRKDVQGGEKLEHHKVATEEGYAGAFLPDKSRKKFVFSCSCFCIWPGNLINPRQIQYAGEDLFDGFIEYGVEMRCDYTNVTGKRVIIHGHGAFTMENIRTCCEYGAMHIDLVCRKRNLTCPRVVSWFINQASPPITGAHCLNLLNVAYKLCDYDVWDMHSVHGNAARTTASLAQRTRFGIGDIYFLAAAYGIMEVLVDNIKRCSGRTVHLESGRRLEDVDVILKCVGMLPDATVDRVVKAKYMRGFWINGDPRRYTCADPDGIYAANFAATTIGPGAYNWVALMKHVWDCPNEWIQLDETGHLATLPEHFAGDPDPDSPAYFINARHSVGTMFTYSMVSPAYREKTGHMDKYKHWVAHYVFPVDKLLAAARAEWDAYEVSFREMGMVPKDAPLIPYPYTKEFIEEQYEVHRLEIEQKEIERGALQTRS</sequence>
<dbReference type="GO" id="GO:0050660">
    <property type="term" value="F:flavin adenine dinucleotide binding"/>
    <property type="evidence" value="ECO:0007669"/>
    <property type="project" value="TreeGrafter"/>
</dbReference>
<proteinExistence type="predicted"/>
<dbReference type="PANTHER" id="PTHR43539">
    <property type="entry name" value="FLAVIN-BINDING MONOOXYGENASE-LIKE PROTEIN (AFU_ORTHOLOGUE AFUA_4G09220)"/>
    <property type="match status" value="1"/>
</dbReference>
<dbReference type="Gene3D" id="3.50.50.60">
    <property type="entry name" value="FAD/NAD(P)-binding domain"/>
    <property type="match status" value="1"/>
</dbReference>
<dbReference type="InterPro" id="IPR050982">
    <property type="entry name" value="Auxin_biosynth/cation_transpt"/>
</dbReference>
<evidence type="ECO:0000256" key="1">
    <source>
        <dbReference type="ARBA" id="ARBA00023002"/>
    </source>
</evidence>
<dbReference type="PANTHER" id="PTHR43539:SF78">
    <property type="entry name" value="FLAVIN-CONTAINING MONOOXYGENASE"/>
    <property type="match status" value="1"/>
</dbReference>
<name>A0AA36IVG2_9DINO</name>
<dbReference type="GO" id="GO:0004497">
    <property type="term" value="F:monooxygenase activity"/>
    <property type="evidence" value="ECO:0007669"/>
    <property type="project" value="TreeGrafter"/>
</dbReference>
<dbReference type="Proteomes" id="UP001178507">
    <property type="component" value="Unassembled WGS sequence"/>
</dbReference>
<dbReference type="EMBL" id="CAUJNA010002613">
    <property type="protein sequence ID" value="CAJ1393645.1"/>
    <property type="molecule type" value="Genomic_DNA"/>
</dbReference>
<dbReference type="SUPFAM" id="SSF51905">
    <property type="entry name" value="FAD/NAD(P)-binding domain"/>
    <property type="match status" value="1"/>
</dbReference>
<evidence type="ECO:0000313" key="3">
    <source>
        <dbReference type="Proteomes" id="UP001178507"/>
    </source>
</evidence>
<organism evidence="2 3">
    <name type="scientific">Effrenium voratum</name>
    <dbReference type="NCBI Taxonomy" id="2562239"/>
    <lineage>
        <taxon>Eukaryota</taxon>
        <taxon>Sar</taxon>
        <taxon>Alveolata</taxon>
        <taxon>Dinophyceae</taxon>
        <taxon>Suessiales</taxon>
        <taxon>Symbiodiniaceae</taxon>
        <taxon>Effrenium</taxon>
    </lineage>
</organism>
<comment type="caution">
    <text evidence="2">The sequence shown here is derived from an EMBL/GenBank/DDBJ whole genome shotgun (WGS) entry which is preliminary data.</text>
</comment>
<reference evidence="2" key="1">
    <citation type="submission" date="2023-08" db="EMBL/GenBank/DDBJ databases">
        <authorList>
            <person name="Chen Y."/>
            <person name="Shah S."/>
            <person name="Dougan E. K."/>
            <person name="Thang M."/>
            <person name="Chan C."/>
        </authorList>
    </citation>
    <scope>NUCLEOTIDE SEQUENCE</scope>
</reference>
<protein>
    <submittedName>
        <fullName evidence="2">Uncharacterized protein</fullName>
    </submittedName>
</protein>
<keyword evidence="1" id="KW-0560">Oxidoreductase</keyword>
<evidence type="ECO:0000313" key="2">
    <source>
        <dbReference type="EMBL" id="CAJ1393645.1"/>
    </source>
</evidence>
<keyword evidence="3" id="KW-1185">Reference proteome</keyword>